<feature type="region of interest" description="Disordered" evidence="1">
    <location>
        <begin position="65"/>
        <end position="105"/>
    </location>
</feature>
<evidence type="ECO:0000256" key="1">
    <source>
        <dbReference type="SAM" id="MobiDB-lite"/>
    </source>
</evidence>
<keyword evidence="4" id="KW-1185">Reference proteome</keyword>
<gene>
    <name evidence="3" type="ORF">IWW36_002594</name>
</gene>
<dbReference type="AlphaFoldDB" id="A0A9W8I7P8"/>
<protein>
    <submittedName>
        <fullName evidence="3">Uncharacterized protein</fullName>
    </submittedName>
</protein>
<name>A0A9W8I7P8_9FUNG</name>
<dbReference type="EMBL" id="JANBUW010000075">
    <property type="protein sequence ID" value="KAJ2849495.1"/>
    <property type="molecule type" value="Genomic_DNA"/>
</dbReference>
<reference evidence="3" key="1">
    <citation type="submission" date="2022-07" db="EMBL/GenBank/DDBJ databases">
        <title>Phylogenomic reconstructions and comparative analyses of Kickxellomycotina fungi.</title>
        <authorList>
            <person name="Reynolds N.K."/>
            <person name="Stajich J.E."/>
            <person name="Barry K."/>
            <person name="Grigoriev I.V."/>
            <person name="Crous P."/>
            <person name="Smith M.E."/>
        </authorList>
    </citation>
    <scope>NUCLEOTIDE SEQUENCE</scope>
    <source>
        <strain evidence="3">NRRL 1566</strain>
    </source>
</reference>
<dbReference type="Proteomes" id="UP001139887">
    <property type="component" value="Unassembled WGS sequence"/>
</dbReference>
<evidence type="ECO:0000313" key="4">
    <source>
        <dbReference type="Proteomes" id="UP001139887"/>
    </source>
</evidence>
<proteinExistence type="predicted"/>
<evidence type="ECO:0000256" key="2">
    <source>
        <dbReference type="SAM" id="SignalP"/>
    </source>
</evidence>
<feature type="compositionally biased region" description="Low complexity" evidence="1">
    <location>
        <begin position="78"/>
        <end position="105"/>
    </location>
</feature>
<feature type="signal peptide" evidence="2">
    <location>
        <begin position="1"/>
        <end position="16"/>
    </location>
</feature>
<sequence length="124" mass="12430">MKSFALAASLVAVASAQVQPVAIPSPTLNQAQMEALASLSAAQAELNNANSQLIADNQASQEAAIFSQSAQARESELSELGSLDSSESESESSLGSLEENTDSGASSLTSSLLAAVVAVGAALF</sequence>
<accession>A0A9W8I7P8</accession>
<comment type="caution">
    <text evidence="3">The sequence shown here is derived from an EMBL/GenBank/DDBJ whole genome shotgun (WGS) entry which is preliminary data.</text>
</comment>
<organism evidence="3 4">
    <name type="scientific">Coemansia brasiliensis</name>
    <dbReference type="NCBI Taxonomy" id="2650707"/>
    <lineage>
        <taxon>Eukaryota</taxon>
        <taxon>Fungi</taxon>
        <taxon>Fungi incertae sedis</taxon>
        <taxon>Zoopagomycota</taxon>
        <taxon>Kickxellomycotina</taxon>
        <taxon>Kickxellomycetes</taxon>
        <taxon>Kickxellales</taxon>
        <taxon>Kickxellaceae</taxon>
        <taxon>Coemansia</taxon>
    </lineage>
</organism>
<keyword evidence="2" id="KW-0732">Signal</keyword>
<feature type="chain" id="PRO_5040999509" evidence="2">
    <location>
        <begin position="17"/>
        <end position="124"/>
    </location>
</feature>
<evidence type="ECO:0000313" key="3">
    <source>
        <dbReference type="EMBL" id="KAJ2849495.1"/>
    </source>
</evidence>